<keyword evidence="2" id="KW-0547">Nucleotide-binding</keyword>
<dbReference type="InterPro" id="IPR047872">
    <property type="entry name" value="EFG_IV"/>
</dbReference>
<accession>A0A449BFC5</accession>
<dbReference type="GO" id="GO:0032790">
    <property type="term" value="P:ribosome disassembly"/>
    <property type="evidence" value="ECO:0007669"/>
    <property type="project" value="TreeGrafter"/>
</dbReference>
<dbReference type="AlphaFoldDB" id="A0A449BFC5"/>
<dbReference type="GO" id="GO:0005525">
    <property type="term" value="F:GTP binding"/>
    <property type="evidence" value="ECO:0007669"/>
    <property type="project" value="UniProtKB-UniRule"/>
</dbReference>
<dbReference type="Gene3D" id="2.40.30.10">
    <property type="entry name" value="Translation factors"/>
    <property type="match status" value="1"/>
</dbReference>
<dbReference type="InterPro" id="IPR000640">
    <property type="entry name" value="EFG_V-like"/>
</dbReference>
<dbReference type="SUPFAM" id="SSF54211">
    <property type="entry name" value="Ribosomal protein S5 domain 2-like"/>
    <property type="match status" value="1"/>
</dbReference>
<evidence type="ECO:0000256" key="1">
    <source>
        <dbReference type="ARBA" id="ARBA00005870"/>
    </source>
</evidence>
<dbReference type="KEGG" id="aaxa:NCTC10138_01534"/>
<dbReference type="InterPro" id="IPR004540">
    <property type="entry name" value="Transl_elong_EFG/EF2"/>
</dbReference>
<evidence type="ECO:0000259" key="5">
    <source>
        <dbReference type="PROSITE" id="PS51722"/>
    </source>
</evidence>
<dbReference type="Pfam" id="PF14492">
    <property type="entry name" value="EFG_III"/>
    <property type="match status" value="1"/>
</dbReference>
<dbReference type="FunFam" id="3.30.70.240:FF:000001">
    <property type="entry name" value="Elongation factor G"/>
    <property type="match status" value="1"/>
</dbReference>
<dbReference type="InterPro" id="IPR000795">
    <property type="entry name" value="T_Tr_GTP-bd_dom"/>
</dbReference>
<dbReference type="InterPro" id="IPR009000">
    <property type="entry name" value="Transl_B-barrel_sf"/>
</dbReference>
<dbReference type="NCBIfam" id="NF009381">
    <property type="entry name" value="PRK12740.1-5"/>
    <property type="match status" value="1"/>
</dbReference>
<proteinExistence type="inferred from homology"/>
<dbReference type="SMART" id="SM00889">
    <property type="entry name" value="EFG_IV"/>
    <property type="match status" value="1"/>
</dbReference>
<sequence>MREYATNKIRNIAVVGHQGTGKTSLVEAILYATKAIEKKGEIEKKNTVSDYLLEEKNKMSSFSLSLIPVEWKDYKLNLLDVPGGDEFIGDLDQTLEVVKGAIIVIDATKGVEVGTERVWREIRKRHIPAVLFVNKMDQPNIKFDQCLEEIRTKLGKKAVPLTWPLGRDEKFDGFVNVVENKARIYDGVDSHDAPVWEDKKKVVDDLRTMIMESVAETSEELLDLFFETGSIPEEDMKKGLRIGIMNGELTPVLVGSAGKTVGVRTLLEMLVDYLPAPNELAPLIGIDINTKKEVNRRTTNEEPFSGYIFKTIVDPFLGTINLVKINSGTLRNGQEIINVDQNKTVKIANVFTMRGKEQISQDLFNAGDICAVAKLDFRTGETISDVKNPIKYKEVYTRTPVIYLAIHPKNRNDEDKISSALQKINFEDPTFVVTRNKETAQLLIGGQGITHLGYVLEKLKNLYKVDVDIMDQKISYRETIKKLVNGEGKHKKQSGGAGQYGHVFIRFEPTTSNFEFASEVVGGAVPKGYFPAVEKGLQETFEKGPLAGFPVINVKATLYDGSYHDVDSNEISFKLAAALAFKNAVLEANATILEPILKLDVTVKDEYVGDVMGDLNKRRGRILGMDQKEGYQIIQAEVPESEVTKYVIDLKAMTQGSGNFKREFLRYEEVPNHLIDKIILEYKK</sequence>
<dbReference type="Gene3D" id="3.40.50.300">
    <property type="entry name" value="P-loop containing nucleotide triphosphate hydrolases"/>
    <property type="match status" value="1"/>
</dbReference>
<dbReference type="NCBIfam" id="TIGR00231">
    <property type="entry name" value="small_GTP"/>
    <property type="match status" value="1"/>
</dbReference>
<dbReference type="SMART" id="SM00838">
    <property type="entry name" value="EFG_C"/>
    <property type="match status" value="1"/>
</dbReference>
<dbReference type="CDD" id="cd04170">
    <property type="entry name" value="EF-G_bact"/>
    <property type="match status" value="1"/>
</dbReference>
<dbReference type="Pfam" id="PF03764">
    <property type="entry name" value="EFG_IV"/>
    <property type="match status" value="1"/>
</dbReference>
<dbReference type="InterPro" id="IPR020568">
    <property type="entry name" value="Ribosomal_Su5_D2-typ_SF"/>
</dbReference>
<feature type="domain" description="Tr-type G" evidence="5">
    <location>
        <begin position="7"/>
        <end position="278"/>
    </location>
</feature>
<dbReference type="NCBIfam" id="TIGR00484">
    <property type="entry name" value="EF-G"/>
    <property type="match status" value="1"/>
</dbReference>
<evidence type="ECO:0000256" key="3">
    <source>
        <dbReference type="ARBA" id="ARBA00023134"/>
    </source>
</evidence>
<dbReference type="STRING" id="1278311.GCA_000428705_00642"/>
<evidence type="ECO:0000313" key="7">
    <source>
        <dbReference type="Proteomes" id="UP000289841"/>
    </source>
</evidence>
<dbReference type="NCBIfam" id="NF009891">
    <property type="entry name" value="PRK13351.1-1"/>
    <property type="match status" value="1"/>
</dbReference>
<gene>
    <name evidence="6" type="primary">fusA_2</name>
    <name evidence="6" type="ORF">NCTC10138_01534</name>
</gene>
<keyword evidence="6" id="KW-0251">Elongation factor</keyword>
<dbReference type="Pfam" id="PF22042">
    <property type="entry name" value="EF-G_D2"/>
    <property type="match status" value="1"/>
</dbReference>
<dbReference type="SUPFAM" id="SSF52540">
    <property type="entry name" value="P-loop containing nucleoside triphosphate hydrolases"/>
    <property type="match status" value="1"/>
</dbReference>
<dbReference type="EMBL" id="LR215048">
    <property type="protein sequence ID" value="VEU81142.1"/>
    <property type="molecule type" value="Genomic_DNA"/>
</dbReference>
<dbReference type="InterPro" id="IPR027417">
    <property type="entry name" value="P-loop_NTPase"/>
</dbReference>
<dbReference type="RefSeq" id="WP_026390276.1">
    <property type="nucleotide sequence ID" value="NZ_LR215048.1"/>
</dbReference>
<dbReference type="Gene3D" id="3.30.70.240">
    <property type="match status" value="1"/>
</dbReference>
<dbReference type="Gene3D" id="3.30.70.870">
    <property type="entry name" value="Elongation Factor G (Translational Gtpase), domain 3"/>
    <property type="match status" value="1"/>
</dbReference>
<dbReference type="OrthoDB" id="9804431at2"/>
<dbReference type="CDD" id="cd16262">
    <property type="entry name" value="EFG_III"/>
    <property type="match status" value="1"/>
</dbReference>
<dbReference type="SUPFAM" id="SSF54980">
    <property type="entry name" value="EF-G C-terminal domain-like"/>
    <property type="match status" value="2"/>
</dbReference>
<name>A0A449BFC5_HAPAX</name>
<dbReference type="SUPFAM" id="SSF50447">
    <property type="entry name" value="Translation proteins"/>
    <property type="match status" value="1"/>
</dbReference>
<dbReference type="InterPro" id="IPR035647">
    <property type="entry name" value="EFG_III/V"/>
</dbReference>
<dbReference type="Gene3D" id="3.30.230.10">
    <property type="match status" value="1"/>
</dbReference>
<dbReference type="InterPro" id="IPR005225">
    <property type="entry name" value="Small_GTP-bd"/>
</dbReference>
<dbReference type="Pfam" id="PF00009">
    <property type="entry name" value="GTP_EFTU"/>
    <property type="match status" value="1"/>
</dbReference>
<dbReference type="PANTHER" id="PTHR43261:SF6">
    <property type="entry name" value="ELONGATION FACTOR G-LIKE PROTEIN"/>
    <property type="match status" value="1"/>
</dbReference>
<dbReference type="GO" id="GO:0003746">
    <property type="term" value="F:translation elongation factor activity"/>
    <property type="evidence" value="ECO:0007669"/>
    <property type="project" value="UniProtKB-UniRule"/>
</dbReference>
<dbReference type="Proteomes" id="UP000289841">
    <property type="component" value="Chromosome"/>
</dbReference>
<dbReference type="InterPro" id="IPR041095">
    <property type="entry name" value="EFG_II"/>
</dbReference>
<protein>
    <recommendedName>
        <fullName evidence="4">Elongation factor G</fullName>
    </recommendedName>
</protein>
<dbReference type="PROSITE" id="PS51722">
    <property type="entry name" value="G_TR_2"/>
    <property type="match status" value="1"/>
</dbReference>
<comment type="similarity">
    <text evidence="1">Belongs to the TRAFAC class translation factor GTPase superfamily. Classic translation factor GTPase family. EF-G/EF-2 subfamily.</text>
</comment>
<evidence type="ECO:0000256" key="2">
    <source>
        <dbReference type="ARBA" id="ARBA00022741"/>
    </source>
</evidence>
<dbReference type="InterPro" id="IPR009022">
    <property type="entry name" value="EFG_III"/>
</dbReference>
<dbReference type="InterPro" id="IPR053905">
    <property type="entry name" value="EF-G-like_DII"/>
</dbReference>
<keyword evidence="3" id="KW-0342">GTP-binding</keyword>
<dbReference type="InterPro" id="IPR014721">
    <property type="entry name" value="Ribsml_uS5_D2-typ_fold_subgr"/>
</dbReference>
<evidence type="ECO:0000313" key="6">
    <source>
        <dbReference type="EMBL" id="VEU81142.1"/>
    </source>
</evidence>
<reference evidence="6 7" key="1">
    <citation type="submission" date="2019-01" db="EMBL/GenBank/DDBJ databases">
        <authorList>
            <consortium name="Pathogen Informatics"/>
        </authorList>
    </citation>
    <scope>NUCLEOTIDE SEQUENCE [LARGE SCALE GENOMIC DNA]</scope>
    <source>
        <strain evidence="6 7">NCTC10138</strain>
    </source>
</reference>
<dbReference type="InterPro" id="IPR005517">
    <property type="entry name" value="Transl_elong_EFG/EF2_IV"/>
</dbReference>
<dbReference type="InterPro" id="IPR035649">
    <property type="entry name" value="EFG_V"/>
</dbReference>
<keyword evidence="7" id="KW-1185">Reference proteome</keyword>
<dbReference type="PANTHER" id="PTHR43261">
    <property type="entry name" value="TRANSLATION ELONGATION FACTOR G-RELATED"/>
    <property type="match status" value="1"/>
</dbReference>
<evidence type="ECO:0000256" key="4">
    <source>
        <dbReference type="NCBIfam" id="TIGR00484"/>
    </source>
</evidence>
<dbReference type="Pfam" id="PF00679">
    <property type="entry name" value="EFG_C"/>
    <property type="match status" value="1"/>
</dbReference>
<dbReference type="GO" id="GO:0003924">
    <property type="term" value="F:GTPase activity"/>
    <property type="evidence" value="ECO:0007669"/>
    <property type="project" value="InterPro"/>
</dbReference>
<dbReference type="CDD" id="cd01434">
    <property type="entry name" value="EFG_mtEFG1_IV"/>
    <property type="match status" value="1"/>
</dbReference>
<dbReference type="CDD" id="cd03713">
    <property type="entry name" value="EFG_mtEFG_C"/>
    <property type="match status" value="1"/>
</dbReference>
<organism evidence="6 7">
    <name type="scientific">Haploplasma axanthum</name>
    <name type="common">Acholeplasma axanthum</name>
    <dbReference type="NCBI Taxonomy" id="29552"/>
    <lineage>
        <taxon>Bacteria</taxon>
        <taxon>Bacillati</taxon>
        <taxon>Mycoplasmatota</taxon>
        <taxon>Mollicutes</taxon>
        <taxon>Acholeplasmatales</taxon>
        <taxon>Acholeplasmataceae</taxon>
        <taxon>Haploplasma</taxon>
    </lineage>
</organism>
<dbReference type="FunFam" id="3.30.230.10:FF:000003">
    <property type="entry name" value="Elongation factor G"/>
    <property type="match status" value="1"/>
</dbReference>
<keyword evidence="6" id="KW-0648">Protein biosynthesis</keyword>